<evidence type="ECO:0000256" key="3">
    <source>
        <dbReference type="ARBA" id="ARBA00022475"/>
    </source>
</evidence>
<dbReference type="EMBL" id="CAFBPO010000005">
    <property type="protein sequence ID" value="CAB5017223.1"/>
    <property type="molecule type" value="Genomic_DNA"/>
</dbReference>
<dbReference type="AlphaFoldDB" id="A0A6J6Y8H7"/>
<evidence type="ECO:0000313" key="11">
    <source>
        <dbReference type="EMBL" id="CAB4752365.1"/>
    </source>
</evidence>
<dbReference type="InterPro" id="IPR003439">
    <property type="entry name" value="ABC_transporter-like_ATP-bd"/>
</dbReference>
<evidence type="ECO:0000313" key="16">
    <source>
        <dbReference type="EMBL" id="CAB5017223.1"/>
    </source>
</evidence>
<keyword evidence="3" id="KW-1003">Cell membrane</keyword>
<organism evidence="12">
    <name type="scientific">freshwater metagenome</name>
    <dbReference type="NCBI Taxonomy" id="449393"/>
    <lineage>
        <taxon>unclassified sequences</taxon>
        <taxon>metagenomes</taxon>
        <taxon>ecological metagenomes</taxon>
    </lineage>
</organism>
<dbReference type="PROSITE" id="PS00211">
    <property type="entry name" value="ABC_TRANSPORTER_1"/>
    <property type="match status" value="1"/>
</dbReference>
<evidence type="ECO:0000313" key="15">
    <source>
        <dbReference type="EMBL" id="CAB4989897.1"/>
    </source>
</evidence>
<evidence type="ECO:0000313" key="12">
    <source>
        <dbReference type="EMBL" id="CAB4805821.1"/>
    </source>
</evidence>
<evidence type="ECO:0000313" key="8">
    <source>
        <dbReference type="EMBL" id="CAB4599324.1"/>
    </source>
</evidence>
<dbReference type="SMART" id="SM00382">
    <property type="entry name" value="AAA"/>
    <property type="match status" value="1"/>
</dbReference>
<dbReference type="FunFam" id="3.40.50.300:FF:000016">
    <property type="entry name" value="Oligopeptide ABC transporter ATP-binding component"/>
    <property type="match status" value="1"/>
</dbReference>
<dbReference type="EMBL" id="CAFAZW010000003">
    <property type="protein sequence ID" value="CAB4840026.1"/>
    <property type="molecule type" value="Genomic_DNA"/>
</dbReference>
<dbReference type="SUPFAM" id="SSF52540">
    <property type="entry name" value="P-loop containing nucleoside triphosphate hydrolases"/>
    <property type="match status" value="1"/>
</dbReference>
<dbReference type="CDD" id="cd03257">
    <property type="entry name" value="ABC_NikE_OppD_transporters"/>
    <property type="match status" value="1"/>
</dbReference>
<keyword evidence="5" id="KW-0067">ATP-binding</keyword>
<dbReference type="GO" id="GO:0015833">
    <property type="term" value="P:peptide transport"/>
    <property type="evidence" value="ECO:0007669"/>
    <property type="project" value="InterPro"/>
</dbReference>
<dbReference type="EMBL" id="CAEZZH010000004">
    <property type="protein sequence ID" value="CAB4752365.1"/>
    <property type="molecule type" value="Genomic_DNA"/>
</dbReference>
<protein>
    <submittedName>
        <fullName evidence="12">Unannotated protein</fullName>
    </submittedName>
</protein>
<dbReference type="EMBL" id="CAEZXC010000010">
    <property type="protein sequence ID" value="CAB4668650.1"/>
    <property type="molecule type" value="Genomic_DNA"/>
</dbReference>
<keyword evidence="4" id="KW-0547">Nucleotide-binding</keyword>
<evidence type="ECO:0000259" key="7">
    <source>
        <dbReference type="PROSITE" id="PS50893"/>
    </source>
</evidence>
<dbReference type="Gene3D" id="3.40.50.300">
    <property type="entry name" value="P-loop containing nucleotide triphosphate hydrolases"/>
    <property type="match status" value="1"/>
</dbReference>
<dbReference type="InterPro" id="IPR050388">
    <property type="entry name" value="ABC_Ni/Peptide_Import"/>
</dbReference>
<dbReference type="EMBL" id="CAFBNM010000006">
    <property type="protein sequence ID" value="CAB4954670.1"/>
    <property type="molecule type" value="Genomic_DNA"/>
</dbReference>
<keyword evidence="6" id="KW-0472">Membrane</keyword>
<dbReference type="InterPro" id="IPR003593">
    <property type="entry name" value="AAA+_ATPase"/>
</dbReference>
<dbReference type="Pfam" id="PF00005">
    <property type="entry name" value="ABC_tran"/>
    <property type="match status" value="1"/>
</dbReference>
<evidence type="ECO:0000313" key="17">
    <source>
        <dbReference type="EMBL" id="CAB5074636.1"/>
    </source>
</evidence>
<dbReference type="InterPro" id="IPR017871">
    <property type="entry name" value="ABC_transporter-like_CS"/>
</dbReference>
<evidence type="ECO:0000313" key="13">
    <source>
        <dbReference type="EMBL" id="CAB4840026.1"/>
    </source>
</evidence>
<evidence type="ECO:0000256" key="4">
    <source>
        <dbReference type="ARBA" id="ARBA00022741"/>
    </source>
</evidence>
<dbReference type="PANTHER" id="PTHR43297:SF2">
    <property type="entry name" value="DIPEPTIDE TRANSPORT ATP-BINDING PROTEIN DPPD"/>
    <property type="match status" value="1"/>
</dbReference>
<evidence type="ECO:0000313" key="10">
    <source>
        <dbReference type="EMBL" id="CAB4728146.1"/>
    </source>
</evidence>
<proteinExistence type="predicted"/>
<evidence type="ECO:0000313" key="9">
    <source>
        <dbReference type="EMBL" id="CAB4668650.1"/>
    </source>
</evidence>
<keyword evidence="2" id="KW-0813">Transport</keyword>
<dbReference type="Pfam" id="PF08352">
    <property type="entry name" value="oligo_HPY"/>
    <property type="match status" value="1"/>
</dbReference>
<dbReference type="EMBL" id="CAFAAN010000007">
    <property type="protein sequence ID" value="CAB4805821.1"/>
    <property type="molecule type" value="Genomic_DNA"/>
</dbReference>
<sequence>MAKLLEVKDLNVTFRTRKGLVRAVNNLSFSIDAGEVLGIVGESGSGKSVSMGAVMGLIKDDNAEITGEVLFQGEDLLKKSDPELRAVRGKDIAMIFQDPMTALTPVYTVGWHIREQLQLHSSISKQAARARAIELLDEVGIPDPAKRVDQYPHEYSGGMRQRAIIAMALSLNPALLIADEPTTALDVTIQAQILDLLERLRKTHNSSIIVITHDMGVVSEIASQVLVMYAGRAVERSSKDSLFKSPQHPYTKGLMNSVPRIDRARTSRLETISGQPASLLNLPVGCAFQARCPQVKPACSSVPPFIADSQGFGAACILLEEGVR</sequence>
<dbReference type="EMBL" id="CAEZUM010000029">
    <property type="protein sequence ID" value="CAB4599324.1"/>
    <property type="molecule type" value="Genomic_DNA"/>
</dbReference>
<accession>A0A6J6Y8H7</accession>
<dbReference type="PANTHER" id="PTHR43297">
    <property type="entry name" value="OLIGOPEPTIDE TRANSPORT ATP-BINDING PROTEIN APPD"/>
    <property type="match status" value="1"/>
</dbReference>
<dbReference type="GO" id="GO:0016887">
    <property type="term" value="F:ATP hydrolysis activity"/>
    <property type="evidence" value="ECO:0007669"/>
    <property type="project" value="InterPro"/>
</dbReference>
<dbReference type="InterPro" id="IPR027417">
    <property type="entry name" value="P-loop_NTPase"/>
</dbReference>
<dbReference type="PROSITE" id="PS50893">
    <property type="entry name" value="ABC_TRANSPORTER_2"/>
    <property type="match status" value="1"/>
</dbReference>
<evidence type="ECO:0000256" key="1">
    <source>
        <dbReference type="ARBA" id="ARBA00004202"/>
    </source>
</evidence>
<dbReference type="EMBL" id="CAFBQY010000011">
    <property type="protein sequence ID" value="CAB5074636.1"/>
    <property type="molecule type" value="Genomic_DNA"/>
</dbReference>
<dbReference type="EMBL" id="CAEZYT010000004">
    <property type="protein sequence ID" value="CAB4728146.1"/>
    <property type="molecule type" value="Genomic_DNA"/>
</dbReference>
<gene>
    <name evidence="8" type="ORF">UFOPK1824_00583</name>
    <name evidence="9" type="ORF">UFOPK2340_00276</name>
    <name evidence="10" type="ORF">UFOPK2772_00135</name>
    <name evidence="11" type="ORF">UFOPK2850_00488</name>
    <name evidence="12" type="ORF">UFOPK3027_00967</name>
    <name evidence="13" type="ORF">UFOPK3256_00264</name>
    <name evidence="14" type="ORF">UFOPK3827_00795</name>
    <name evidence="15" type="ORF">UFOPK3982_01080</name>
    <name evidence="16" type="ORF">UFOPK4120_00628</name>
    <name evidence="17" type="ORF">UFOPK4404_01056</name>
</gene>
<reference evidence="12" key="1">
    <citation type="submission" date="2020-05" db="EMBL/GenBank/DDBJ databases">
        <authorList>
            <person name="Chiriac C."/>
            <person name="Salcher M."/>
            <person name="Ghai R."/>
            <person name="Kavagutti S V."/>
        </authorList>
    </citation>
    <scope>NUCLEOTIDE SEQUENCE</scope>
</reference>
<dbReference type="GO" id="GO:0005886">
    <property type="term" value="C:plasma membrane"/>
    <property type="evidence" value="ECO:0007669"/>
    <property type="project" value="UniProtKB-SubCell"/>
</dbReference>
<dbReference type="EMBL" id="CAFBOO010000009">
    <property type="protein sequence ID" value="CAB4989897.1"/>
    <property type="molecule type" value="Genomic_DNA"/>
</dbReference>
<evidence type="ECO:0000256" key="2">
    <source>
        <dbReference type="ARBA" id="ARBA00022448"/>
    </source>
</evidence>
<name>A0A6J6Y8H7_9ZZZZ</name>
<evidence type="ECO:0000256" key="6">
    <source>
        <dbReference type="ARBA" id="ARBA00023136"/>
    </source>
</evidence>
<dbReference type="GO" id="GO:0005524">
    <property type="term" value="F:ATP binding"/>
    <property type="evidence" value="ECO:0007669"/>
    <property type="project" value="UniProtKB-KW"/>
</dbReference>
<dbReference type="NCBIfam" id="TIGR01727">
    <property type="entry name" value="oligo_HPY"/>
    <property type="match status" value="1"/>
</dbReference>
<evidence type="ECO:0000256" key="5">
    <source>
        <dbReference type="ARBA" id="ARBA00022840"/>
    </source>
</evidence>
<comment type="subcellular location">
    <subcellularLocation>
        <location evidence="1">Cell membrane</location>
        <topology evidence="1">Peripheral membrane protein</topology>
    </subcellularLocation>
</comment>
<feature type="domain" description="ABC transporter" evidence="7">
    <location>
        <begin position="7"/>
        <end position="255"/>
    </location>
</feature>
<dbReference type="InterPro" id="IPR013563">
    <property type="entry name" value="Oligopep_ABC_C"/>
</dbReference>
<evidence type="ECO:0000313" key="14">
    <source>
        <dbReference type="EMBL" id="CAB4954670.1"/>
    </source>
</evidence>